<name>A0A8S1XK47_9CILI</name>
<keyword evidence="2" id="KW-1185">Reference proteome</keyword>
<accession>A0A8S1XK47</accession>
<evidence type="ECO:0000313" key="2">
    <source>
        <dbReference type="Proteomes" id="UP000689195"/>
    </source>
</evidence>
<dbReference type="EMBL" id="CAJJDO010000127">
    <property type="protein sequence ID" value="CAD8201214.1"/>
    <property type="molecule type" value="Genomic_DNA"/>
</dbReference>
<dbReference type="Proteomes" id="UP000689195">
    <property type="component" value="Unassembled WGS sequence"/>
</dbReference>
<proteinExistence type="predicted"/>
<gene>
    <name evidence="1" type="ORF">PPENT_87.1.T1270001</name>
</gene>
<protein>
    <submittedName>
        <fullName evidence="1">Uncharacterized protein</fullName>
    </submittedName>
</protein>
<reference evidence="1" key="1">
    <citation type="submission" date="2021-01" db="EMBL/GenBank/DDBJ databases">
        <authorList>
            <consortium name="Genoscope - CEA"/>
            <person name="William W."/>
        </authorList>
    </citation>
    <scope>NUCLEOTIDE SEQUENCE</scope>
</reference>
<organism evidence="1 2">
    <name type="scientific">Paramecium pentaurelia</name>
    <dbReference type="NCBI Taxonomy" id="43138"/>
    <lineage>
        <taxon>Eukaryota</taxon>
        <taxon>Sar</taxon>
        <taxon>Alveolata</taxon>
        <taxon>Ciliophora</taxon>
        <taxon>Intramacronucleata</taxon>
        <taxon>Oligohymenophorea</taxon>
        <taxon>Peniculida</taxon>
        <taxon>Parameciidae</taxon>
        <taxon>Paramecium</taxon>
    </lineage>
</organism>
<comment type="caution">
    <text evidence="1">The sequence shown here is derived from an EMBL/GenBank/DDBJ whole genome shotgun (WGS) entry which is preliminary data.</text>
</comment>
<dbReference type="AlphaFoldDB" id="A0A8S1XK47"/>
<sequence>MKTLQLKIEQFNLIFSRNEAIIQKEIEQLKLDIEKETIIQGSRLLEKITQR</sequence>
<evidence type="ECO:0000313" key="1">
    <source>
        <dbReference type="EMBL" id="CAD8201214.1"/>
    </source>
</evidence>